<comment type="pathway">
    <text evidence="2 9">Cofactor biosynthesis; adenosylcobalamin biosynthesis.</text>
</comment>
<comment type="caution">
    <text evidence="10">The sequence shown here is derived from an EMBL/GenBank/DDBJ whole genome shotgun (WGS) entry which is preliminary data.</text>
</comment>
<comment type="caution">
    <text evidence="9">Lacks conserved residue(s) required for the propagation of feature annotation.</text>
</comment>
<name>A0A6N4QWM1_9LEPT</name>
<evidence type="ECO:0000256" key="7">
    <source>
        <dbReference type="ARBA" id="ARBA00022989"/>
    </source>
</evidence>
<reference evidence="10 11" key="1">
    <citation type="journal article" date="2019" name="PLoS Negl. Trop. Dis.">
        <title>Revisiting the worldwide diversity of Leptospira species in the environment.</title>
        <authorList>
            <person name="Vincent A.T."/>
            <person name="Schiettekatte O."/>
            <person name="Bourhy P."/>
            <person name="Veyrier F.J."/>
            <person name="Picardeau M."/>
        </authorList>
    </citation>
    <scope>NUCLEOTIDE SEQUENCE [LARGE SCALE GENOMIC DNA]</scope>
    <source>
        <strain evidence="10 11">201702445</strain>
    </source>
</reference>
<sequence length="320" mass="36422">MPWIIAASIVFDLILGDPRNAPHPVRIIGKFARTSEVFFRSVFRSERIAGLFTSCSVYLPSFFIPFLFIRFAETTHWILGTFLSAITIYTTIAIRDMIDHSREVYDALVQKNLPLARERVSRIVARDTKDLEEPEIIRACVESTSESLVDGITAPLFYAAFGGPAWAMLYRSINTLDSLFGYKNERYRMFGSFPARMDDIANYIPARITSCVLVFSSWVLGYNFKNSFYILLRDGRKHPSPNSGLAEAAAAGALELQLGGINFYEGVESEKPKLGDFKKEFRVEHILQANRLILLSSLFTACVYILIYFLSAWVWKEWIT</sequence>
<evidence type="ECO:0000313" key="10">
    <source>
        <dbReference type="EMBL" id="TGL88407.1"/>
    </source>
</evidence>
<evidence type="ECO:0000256" key="9">
    <source>
        <dbReference type="HAMAP-Rule" id="MF_00024"/>
    </source>
</evidence>
<comment type="similarity">
    <text evidence="3 9">Belongs to the CobD/CbiB family.</text>
</comment>
<dbReference type="HAMAP" id="MF_00024">
    <property type="entry name" value="CobD_CbiB"/>
    <property type="match status" value="1"/>
</dbReference>
<evidence type="ECO:0000256" key="2">
    <source>
        <dbReference type="ARBA" id="ARBA00004953"/>
    </source>
</evidence>
<evidence type="ECO:0000256" key="8">
    <source>
        <dbReference type="ARBA" id="ARBA00023136"/>
    </source>
</evidence>
<dbReference type="Pfam" id="PF03186">
    <property type="entry name" value="CobD_Cbib"/>
    <property type="match status" value="1"/>
</dbReference>
<dbReference type="GO" id="GO:0005886">
    <property type="term" value="C:plasma membrane"/>
    <property type="evidence" value="ECO:0007669"/>
    <property type="project" value="UniProtKB-SubCell"/>
</dbReference>
<dbReference type="NCBIfam" id="TIGR00380">
    <property type="entry name" value="cobal_cbiB"/>
    <property type="match status" value="1"/>
</dbReference>
<dbReference type="PANTHER" id="PTHR34308:SF1">
    <property type="entry name" value="COBALAMIN BIOSYNTHESIS PROTEIN CBIB"/>
    <property type="match status" value="1"/>
</dbReference>
<dbReference type="EMBL" id="RQGM01000011">
    <property type="protein sequence ID" value="TGL88407.1"/>
    <property type="molecule type" value="Genomic_DNA"/>
</dbReference>
<proteinExistence type="inferred from homology"/>
<evidence type="ECO:0000256" key="6">
    <source>
        <dbReference type="ARBA" id="ARBA00022692"/>
    </source>
</evidence>
<dbReference type="InterPro" id="IPR004485">
    <property type="entry name" value="Cobalamin_biosynth_CobD/CbiB"/>
</dbReference>
<evidence type="ECO:0000313" key="11">
    <source>
        <dbReference type="Proteomes" id="UP000297613"/>
    </source>
</evidence>
<dbReference type="GO" id="GO:0048472">
    <property type="term" value="F:threonine-phosphate decarboxylase activity"/>
    <property type="evidence" value="ECO:0007669"/>
    <property type="project" value="InterPro"/>
</dbReference>
<keyword evidence="7 9" id="KW-1133">Transmembrane helix</keyword>
<feature type="transmembrane region" description="Helical" evidence="9">
    <location>
        <begin position="292"/>
        <end position="315"/>
    </location>
</feature>
<feature type="transmembrane region" description="Helical" evidence="9">
    <location>
        <begin position="75"/>
        <end position="94"/>
    </location>
</feature>
<dbReference type="GO" id="GO:0009236">
    <property type="term" value="P:cobalamin biosynthetic process"/>
    <property type="evidence" value="ECO:0007669"/>
    <property type="project" value="UniProtKB-UniRule"/>
</dbReference>
<feature type="transmembrane region" description="Helical" evidence="9">
    <location>
        <begin position="48"/>
        <end position="69"/>
    </location>
</feature>
<protein>
    <recommendedName>
        <fullName evidence="9">Cobalamin biosynthesis protein CobD</fullName>
    </recommendedName>
</protein>
<organism evidence="10 11">
    <name type="scientific">Leptospira yasudae</name>
    <dbReference type="NCBI Taxonomy" id="2202201"/>
    <lineage>
        <taxon>Bacteria</taxon>
        <taxon>Pseudomonadati</taxon>
        <taxon>Spirochaetota</taxon>
        <taxon>Spirochaetia</taxon>
        <taxon>Leptospirales</taxon>
        <taxon>Leptospiraceae</taxon>
        <taxon>Leptospira</taxon>
    </lineage>
</organism>
<comment type="subcellular location">
    <subcellularLocation>
        <location evidence="1 9">Cell membrane</location>
        <topology evidence="1 9">Multi-pass membrane protein</topology>
    </subcellularLocation>
</comment>
<evidence type="ECO:0000256" key="3">
    <source>
        <dbReference type="ARBA" id="ARBA00006263"/>
    </source>
</evidence>
<gene>
    <name evidence="9" type="primary">cobD</name>
    <name evidence="10" type="ORF">EHQ83_02930</name>
</gene>
<evidence type="ECO:0000256" key="4">
    <source>
        <dbReference type="ARBA" id="ARBA00022475"/>
    </source>
</evidence>
<dbReference type="GO" id="GO:0015420">
    <property type="term" value="F:ABC-type vitamin B12 transporter activity"/>
    <property type="evidence" value="ECO:0007669"/>
    <property type="project" value="UniProtKB-UniRule"/>
</dbReference>
<evidence type="ECO:0000256" key="1">
    <source>
        <dbReference type="ARBA" id="ARBA00004651"/>
    </source>
</evidence>
<dbReference type="PANTHER" id="PTHR34308">
    <property type="entry name" value="COBALAMIN BIOSYNTHESIS PROTEIN CBIB"/>
    <property type="match status" value="1"/>
</dbReference>
<keyword evidence="4 9" id="KW-1003">Cell membrane</keyword>
<keyword evidence="8 9" id="KW-0472">Membrane</keyword>
<accession>A0A6N4QWM1</accession>
<keyword evidence="6 9" id="KW-0812">Transmembrane</keyword>
<dbReference type="RefSeq" id="WP_135570374.1">
    <property type="nucleotide sequence ID" value="NZ_RQGK01000058.1"/>
</dbReference>
<evidence type="ECO:0000256" key="5">
    <source>
        <dbReference type="ARBA" id="ARBA00022573"/>
    </source>
</evidence>
<dbReference type="UniPathway" id="UPA00148"/>
<dbReference type="Proteomes" id="UP000297613">
    <property type="component" value="Unassembled WGS sequence"/>
</dbReference>
<comment type="function">
    <text evidence="9">Converts cobyric acid to cobinamide by the addition of aminopropanol on the F carboxylic group.</text>
</comment>
<keyword evidence="5 9" id="KW-0169">Cobalamin biosynthesis</keyword>
<dbReference type="AlphaFoldDB" id="A0A6N4QWM1"/>